<protein>
    <recommendedName>
        <fullName evidence="6">Dynamin N-terminal domain-containing protein</fullName>
    </recommendedName>
</protein>
<dbReference type="PANTHER" id="PTHR10465">
    <property type="entry name" value="TRANSMEMBRANE GTPASE FZO1"/>
    <property type="match status" value="1"/>
</dbReference>
<sequence>MNDARRTELLSVLRQIDEVLAGVCSRLGPGARDRLFPPCSPDAAPVQERLVADHVRDLRAVVRASLKRLSISAPHATLGSLRSARVGLIDAQRALDGLDPFRFAARGEVADDEARELRALVSDLAARLDAMDAYLAQGGNAVRSARLMREGQLLAMGALFAEIERIVDTYDLVVLRRPVAMLGTRLDVPILQVAAFGRVKAGKSELLNRILGQPVLPVGVTPITAVPVRIVYGASPIGQAEFADALIESFDLGRIAEFVSAQQNLGNARHATCLEIRLPVDLLSGDIALVDIPGVDHPETLSGGDTMASIERCDIGLVCRVVHGGGVACDERKPRWTTRGAPGTSILCGLFFGRQVGKVVRIRRGILQA</sequence>
<keyword evidence="4" id="KW-0342">GTP-binding</keyword>
<reference evidence="7" key="1">
    <citation type="submission" date="2009-10" db="EMBL/GenBank/DDBJ databases">
        <title>Diversity of trophic interactions inside an arsenic-rich microbial ecosystem.</title>
        <authorList>
            <person name="Bertin P.N."/>
            <person name="Heinrich-Salmeron A."/>
            <person name="Pelletier E."/>
            <person name="Goulhen-Chollet F."/>
            <person name="Arsene-Ploetze F."/>
            <person name="Gallien S."/>
            <person name="Calteau A."/>
            <person name="Vallenet D."/>
            <person name="Casiot C."/>
            <person name="Chane-Woon-Ming B."/>
            <person name="Giloteaux L."/>
            <person name="Barakat M."/>
            <person name="Bonnefoy V."/>
            <person name="Bruneel O."/>
            <person name="Chandler M."/>
            <person name="Cleiss J."/>
            <person name="Duran R."/>
            <person name="Elbaz-Poulichet F."/>
            <person name="Fonknechten N."/>
            <person name="Lauga B."/>
            <person name="Mornico D."/>
            <person name="Ortet P."/>
            <person name="Schaeffer C."/>
            <person name="Siguier P."/>
            <person name="Alexander Thil Smith A."/>
            <person name="Van Dorsselaer A."/>
            <person name="Weissenbach J."/>
            <person name="Medigue C."/>
            <person name="Le Paslier D."/>
        </authorList>
    </citation>
    <scope>NUCLEOTIDE SEQUENCE</scope>
</reference>
<dbReference type="InterPro" id="IPR027417">
    <property type="entry name" value="P-loop_NTPase"/>
</dbReference>
<dbReference type="GO" id="GO:0003924">
    <property type="term" value="F:GTPase activity"/>
    <property type="evidence" value="ECO:0007669"/>
    <property type="project" value="InterPro"/>
</dbReference>
<evidence type="ECO:0000256" key="2">
    <source>
        <dbReference type="ARBA" id="ARBA00022741"/>
    </source>
</evidence>
<comment type="caution">
    <text evidence="7">The sequence shown here is derived from an EMBL/GenBank/DDBJ whole genome shotgun (WGS) entry which is preliminary data.</text>
</comment>
<name>E6PP16_9ZZZZ</name>
<gene>
    <name evidence="7" type="ORF">CARN2_2383</name>
</gene>
<keyword evidence="5" id="KW-0472">Membrane</keyword>
<dbReference type="AlphaFoldDB" id="E6PP16"/>
<evidence type="ECO:0000259" key="6">
    <source>
        <dbReference type="Pfam" id="PF00350"/>
    </source>
</evidence>
<evidence type="ECO:0000256" key="5">
    <source>
        <dbReference type="ARBA" id="ARBA00023136"/>
    </source>
</evidence>
<comment type="subcellular location">
    <subcellularLocation>
        <location evidence="1">Membrane</location>
    </subcellularLocation>
</comment>
<dbReference type="GO" id="GO:0005525">
    <property type="term" value="F:GTP binding"/>
    <property type="evidence" value="ECO:0007669"/>
    <property type="project" value="UniProtKB-KW"/>
</dbReference>
<dbReference type="Gene3D" id="3.40.50.300">
    <property type="entry name" value="P-loop containing nucleotide triphosphate hydrolases"/>
    <property type="match status" value="1"/>
</dbReference>
<dbReference type="InterPro" id="IPR027094">
    <property type="entry name" value="Mitofusin_fam"/>
</dbReference>
<dbReference type="EMBL" id="CABM01000030">
    <property type="protein sequence ID" value="CBH96668.1"/>
    <property type="molecule type" value="Genomic_DNA"/>
</dbReference>
<evidence type="ECO:0000256" key="3">
    <source>
        <dbReference type="ARBA" id="ARBA00022801"/>
    </source>
</evidence>
<evidence type="ECO:0000256" key="1">
    <source>
        <dbReference type="ARBA" id="ARBA00004370"/>
    </source>
</evidence>
<proteinExistence type="predicted"/>
<dbReference type="GO" id="GO:0016020">
    <property type="term" value="C:membrane"/>
    <property type="evidence" value="ECO:0007669"/>
    <property type="project" value="UniProtKB-SubCell"/>
</dbReference>
<dbReference type="InterPro" id="IPR045063">
    <property type="entry name" value="Dynamin_N"/>
</dbReference>
<dbReference type="Pfam" id="PF00350">
    <property type="entry name" value="Dynamin_N"/>
    <property type="match status" value="1"/>
</dbReference>
<keyword evidence="2" id="KW-0547">Nucleotide-binding</keyword>
<evidence type="ECO:0000313" key="7">
    <source>
        <dbReference type="EMBL" id="CBH96668.1"/>
    </source>
</evidence>
<feature type="domain" description="Dynamin N-terminal" evidence="6">
    <location>
        <begin position="193"/>
        <end position="303"/>
    </location>
</feature>
<dbReference type="PANTHER" id="PTHR10465:SF0">
    <property type="entry name" value="SARCALUMENIN"/>
    <property type="match status" value="1"/>
</dbReference>
<organism evidence="7">
    <name type="scientific">mine drainage metagenome</name>
    <dbReference type="NCBI Taxonomy" id="410659"/>
    <lineage>
        <taxon>unclassified sequences</taxon>
        <taxon>metagenomes</taxon>
        <taxon>ecological metagenomes</taxon>
    </lineage>
</organism>
<accession>E6PP16</accession>
<keyword evidence="3" id="KW-0378">Hydrolase</keyword>
<dbReference type="SUPFAM" id="SSF52540">
    <property type="entry name" value="P-loop containing nucleoside triphosphate hydrolases"/>
    <property type="match status" value="1"/>
</dbReference>
<evidence type="ECO:0000256" key="4">
    <source>
        <dbReference type="ARBA" id="ARBA00023134"/>
    </source>
</evidence>